<evidence type="ECO:0000313" key="1">
    <source>
        <dbReference type="EMBL" id="EIM79098.1"/>
    </source>
</evidence>
<dbReference type="GeneID" id="18795993"/>
<organism evidence="1 2">
    <name type="scientific">Stereum hirsutum (strain FP-91666)</name>
    <name type="common">White-rot fungus</name>
    <dbReference type="NCBI Taxonomy" id="721885"/>
    <lineage>
        <taxon>Eukaryota</taxon>
        <taxon>Fungi</taxon>
        <taxon>Dikarya</taxon>
        <taxon>Basidiomycota</taxon>
        <taxon>Agaricomycotina</taxon>
        <taxon>Agaricomycetes</taxon>
        <taxon>Russulales</taxon>
        <taxon>Stereaceae</taxon>
        <taxon>Stereum</taxon>
    </lineage>
</organism>
<dbReference type="Proteomes" id="UP000053927">
    <property type="component" value="Unassembled WGS sequence"/>
</dbReference>
<dbReference type="KEGG" id="shs:STEHIDRAFT_116802"/>
<keyword evidence="2" id="KW-1185">Reference proteome</keyword>
<dbReference type="InterPro" id="IPR032675">
    <property type="entry name" value="LRR_dom_sf"/>
</dbReference>
<dbReference type="Gene3D" id="3.80.10.10">
    <property type="entry name" value="Ribonuclease Inhibitor"/>
    <property type="match status" value="1"/>
</dbReference>
<dbReference type="OrthoDB" id="2447803at2759"/>
<name>R7RWH1_STEHR</name>
<gene>
    <name evidence="1" type="ORF">STEHIDRAFT_116802</name>
</gene>
<proteinExistence type="predicted"/>
<sequence length="1195" mass="136208">MSNLHLYPLQPSPLGSAWSRIEAAPELVTNILGHLERHEQVPASRLNKKLNFIATALIWYRVDCRVFLFLARGIMWTKGTYRQRMIRLLRTPTKADWARWKPLAEMTREFSDQSIDSAYGLEDHDIFRLLATRPEMHLFPNLSKAYIMEAHLSPLFLSPTISELHLTVSFEDQHGHASYMEDTAPWISDYISNLKALHVYPWRILPTSDSHSPATATIRSILHGACKTLTETSFPVYYADWRMLQSLLQSENLRSIQSNHHSLAGPAEPILYTGCRDLLFWTYGEINFPMNLHLPFKNLVDLDISFPYPGIATQLLHETVLTQLNSLTLHFTVLTSNNLGVPSSAQFSLTPLFYRIYDSAPQVQHLKIFMVPSQQKCSSSIRNVPVVNWIDLSPITLLVNLVSFDITHIYPIDISTHHIAKITRELPSLTRLILNPHPVIIRNTSYGLDVLFAMAAWGKTLKEVGIFMNYHETMPSIQEGVFFSLLRTLYVGLSFTPEDDTIYNATCHALYYLLPPSAKIKTYPSSLAPFRPVSTFFEDNDGSLSEFSDTCLDDLQDAWGGVRGAIKQIRETVLLVHGSRMVRSEDMEANDIIFQHLFASYVMNTIYSFGCSSLCTVTQSNNKGLCLESFPSLSILALPDLETMSRKRINQAGLQCLVDYPQVTGWPRLQQVPELLTQILDNCTINTRVAMTRASKLVPAIFDEHDAIYIRTAPTALQWKSWLPLAEYVKVFQDNSLHDGHKLTKDGIQLLNTTRPVLHIFPNLHTVYIFDYNFLPIFMSPKLSIIHLTMTQEFLQDQNYISAITSALEDYCPNITELHIYLVNKWDCQLSHKKTIQALCALITSFCSTLIHVSFPVHLVTYEILERLMRCPYLQSIGQSIQPDRSGLRSHTDICKGLNCHVINSYKRHDIELPHAPFPVIEEIDLLVPNFKAARILFCCYTFSNLDTLNLSFLGAKQVEWSKTKRDDLLQSIHHCAPQLKHLGLFILSPSSSFVKDFPRIQWSSLQVVARFTLLESFQLLHPYPAEITRSQLGILLSKLPHLTKFILNPHPGVHTVSSFGVDVLSEVARRRPELQELGLFFNKNVQLPPKSTLVTPFHSLKIFYHGTSTVPGAQKPFKDLACYLLSILPPDTEFLHYPENFAFLKNKRSFSILPITHEVLDARLRPATDAAQLWSQVKETMDLIRDLRVDLLMN</sequence>
<evidence type="ECO:0008006" key="3">
    <source>
        <dbReference type="Google" id="ProtNLM"/>
    </source>
</evidence>
<protein>
    <recommendedName>
        <fullName evidence="3">F-box domain-containing protein</fullName>
    </recommendedName>
</protein>
<reference evidence="2" key="1">
    <citation type="journal article" date="2012" name="Science">
        <title>The Paleozoic origin of enzymatic lignin decomposition reconstructed from 31 fungal genomes.</title>
        <authorList>
            <person name="Floudas D."/>
            <person name="Binder M."/>
            <person name="Riley R."/>
            <person name="Barry K."/>
            <person name="Blanchette R.A."/>
            <person name="Henrissat B."/>
            <person name="Martinez A.T."/>
            <person name="Otillar R."/>
            <person name="Spatafora J.W."/>
            <person name="Yadav J.S."/>
            <person name="Aerts A."/>
            <person name="Benoit I."/>
            <person name="Boyd A."/>
            <person name="Carlson A."/>
            <person name="Copeland A."/>
            <person name="Coutinho P.M."/>
            <person name="de Vries R.P."/>
            <person name="Ferreira P."/>
            <person name="Findley K."/>
            <person name="Foster B."/>
            <person name="Gaskell J."/>
            <person name="Glotzer D."/>
            <person name="Gorecki P."/>
            <person name="Heitman J."/>
            <person name="Hesse C."/>
            <person name="Hori C."/>
            <person name="Igarashi K."/>
            <person name="Jurgens J.A."/>
            <person name="Kallen N."/>
            <person name="Kersten P."/>
            <person name="Kohler A."/>
            <person name="Kuees U."/>
            <person name="Kumar T.K.A."/>
            <person name="Kuo A."/>
            <person name="LaButti K."/>
            <person name="Larrondo L.F."/>
            <person name="Lindquist E."/>
            <person name="Ling A."/>
            <person name="Lombard V."/>
            <person name="Lucas S."/>
            <person name="Lundell T."/>
            <person name="Martin R."/>
            <person name="McLaughlin D.J."/>
            <person name="Morgenstern I."/>
            <person name="Morin E."/>
            <person name="Murat C."/>
            <person name="Nagy L.G."/>
            <person name="Nolan M."/>
            <person name="Ohm R.A."/>
            <person name="Patyshakuliyeva A."/>
            <person name="Rokas A."/>
            <person name="Ruiz-Duenas F.J."/>
            <person name="Sabat G."/>
            <person name="Salamov A."/>
            <person name="Samejima M."/>
            <person name="Schmutz J."/>
            <person name="Slot J.C."/>
            <person name="St John F."/>
            <person name="Stenlid J."/>
            <person name="Sun H."/>
            <person name="Sun S."/>
            <person name="Syed K."/>
            <person name="Tsang A."/>
            <person name="Wiebenga A."/>
            <person name="Young D."/>
            <person name="Pisabarro A."/>
            <person name="Eastwood D.C."/>
            <person name="Martin F."/>
            <person name="Cullen D."/>
            <person name="Grigoriev I.V."/>
            <person name="Hibbett D.S."/>
        </authorList>
    </citation>
    <scope>NUCLEOTIDE SEQUENCE [LARGE SCALE GENOMIC DNA]</scope>
    <source>
        <strain evidence="2">FP-91666</strain>
    </source>
</reference>
<evidence type="ECO:0000313" key="2">
    <source>
        <dbReference type="Proteomes" id="UP000053927"/>
    </source>
</evidence>
<dbReference type="RefSeq" id="XP_007311806.1">
    <property type="nucleotide sequence ID" value="XM_007311744.1"/>
</dbReference>
<dbReference type="EMBL" id="JH687412">
    <property type="protein sequence ID" value="EIM79098.1"/>
    <property type="molecule type" value="Genomic_DNA"/>
</dbReference>
<dbReference type="AlphaFoldDB" id="R7RWH1"/>
<accession>R7RWH1</accession>